<evidence type="ECO:0000256" key="1">
    <source>
        <dbReference type="ARBA" id="ARBA00023172"/>
    </source>
</evidence>
<protein>
    <submittedName>
        <fullName evidence="2">Site-specific integrase</fullName>
    </submittedName>
</protein>
<name>A0A9X2G319_9GAMM</name>
<comment type="caution">
    <text evidence="2">The sequence shown here is derived from an EMBL/GenBank/DDBJ whole genome shotgun (WGS) entry which is preliminary data.</text>
</comment>
<dbReference type="GO" id="GO:0003677">
    <property type="term" value="F:DNA binding"/>
    <property type="evidence" value="ECO:0007669"/>
    <property type="project" value="InterPro"/>
</dbReference>
<accession>A0A9X2G319</accession>
<keyword evidence="1" id="KW-0233">DNA recombination</keyword>
<keyword evidence="3" id="KW-1185">Reference proteome</keyword>
<dbReference type="InterPro" id="IPR013762">
    <property type="entry name" value="Integrase-like_cat_sf"/>
</dbReference>
<proteinExistence type="predicted"/>
<dbReference type="InterPro" id="IPR011010">
    <property type="entry name" value="DNA_brk_join_enz"/>
</dbReference>
<dbReference type="AlphaFoldDB" id="A0A9X2G319"/>
<dbReference type="RefSeq" id="WP_253619171.1">
    <property type="nucleotide sequence ID" value="NZ_JAMZDE010000006.1"/>
</dbReference>
<reference evidence="2" key="1">
    <citation type="submission" date="2022-06" db="EMBL/GenBank/DDBJ databases">
        <title>Idiomarina rhizosphaerae M1R2S28.</title>
        <authorList>
            <person name="Sun J.-Q."/>
            <person name="Li L.-F."/>
        </authorList>
    </citation>
    <scope>NUCLEOTIDE SEQUENCE</scope>
    <source>
        <strain evidence="2">M1R2S28</strain>
    </source>
</reference>
<gene>
    <name evidence="2" type="ORF">NJR55_07295</name>
</gene>
<dbReference type="Gene3D" id="1.10.443.10">
    <property type="entry name" value="Intergrase catalytic core"/>
    <property type="match status" value="1"/>
</dbReference>
<organism evidence="2 3">
    <name type="scientific">Idiomarina rhizosphaerae</name>
    <dbReference type="NCBI Taxonomy" id="2961572"/>
    <lineage>
        <taxon>Bacteria</taxon>
        <taxon>Pseudomonadati</taxon>
        <taxon>Pseudomonadota</taxon>
        <taxon>Gammaproteobacteria</taxon>
        <taxon>Alteromonadales</taxon>
        <taxon>Idiomarinaceae</taxon>
        <taxon>Idiomarina</taxon>
    </lineage>
</organism>
<dbReference type="SUPFAM" id="SSF56349">
    <property type="entry name" value="DNA breaking-rejoining enzymes"/>
    <property type="match status" value="1"/>
</dbReference>
<sequence>MKIFDLIEHISVADETGLLRIKPLNEIDYKKIASTNIYESESVHQNSHKKTKFNDDVWRISGNKSMNFSDLQGALKYEVKAAFLIANYCGVFEGGRGIKFQSAKIQTSHLIKFAKTLQKAGVNSLLMFDSLSGLIKRNYIIKFIEINFIARGTYTFESFQRRFFEEKLNYGLFSNDTVSIFQEEFFRHNLSSEAQDSVLSHPVVPSGVLQRAIQECDKKISGAKNLISDWELANKGFTKAIRQMNGGIGKHNTVSSITKGLTSQTTDPLRIGFKALDNLKLSVLMYLLTFTGMRKEEALSCTIGCAEYKDSKYYIEATLSKTDDTKIKMKWVTNKDTYDAIKLLERYVIGMHDRARAILNNPNLSITSKLKHQLSHGLVKKHIFGVADTLKTVRFTNAALGINSDYDSSVFGNKDSKFSLQLYKYQLTEKDIDQLESLGCNYKAVRGRSKGESYVVGDTFRITPHMLRHTFAWFIIANRLGQLDDIKHQFKHLASSMTMVYAFRGYDSTDEMIDLFEDFEELLVDNIAYEIASQATNGTLKGEGGKRLNDGARNLVFNVTASNGSQTERTIKQIHFSSLEAYKAFLVQNLKNIRGLPHGYCTGGSECKLKNVGIPSGCVYCPNYIVSEKQRIHWQAMKNFADDKLLIYKQLSDEQQTEYSLMAEAWRDTSNAALIILKNSAPDNAEESSA</sequence>
<dbReference type="EMBL" id="JAMZDE010000006">
    <property type="protein sequence ID" value="MCP1339398.1"/>
    <property type="molecule type" value="Genomic_DNA"/>
</dbReference>
<evidence type="ECO:0000313" key="3">
    <source>
        <dbReference type="Proteomes" id="UP001139474"/>
    </source>
</evidence>
<dbReference type="Proteomes" id="UP001139474">
    <property type="component" value="Unassembled WGS sequence"/>
</dbReference>
<evidence type="ECO:0000313" key="2">
    <source>
        <dbReference type="EMBL" id="MCP1339398.1"/>
    </source>
</evidence>
<dbReference type="GO" id="GO:0015074">
    <property type="term" value="P:DNA integration"/>
    <property type="evidence" value="ECO:0007669"/>
    <property type="project" value="InterPro"/>
</dbReference>
<dbReference type="GO" id="GO:0006310">
    <property type="term" value="P:DNA recombination"/>
    <property type="evidence" value="ECO:0007669"/>
    <property type="project" value="UniProtKB-KW"/>
</dbReference>